<organism evidence="1 2">
    <name type="scientific">Desulfonema limicola</name>
    <dbReference type="NCBI Taxonomy" id="45656"/>
    <lineage>
        <taxon>Bacteria</taxon>
        <taxon>Pseudomonadati</taxon>
        <taxon>Thermodesulfobacteriota</taxon>
        <taxon>Desulfobacteria</taxon>
        <taxon>Desulfobacterales</taxon>
        <taxon>Desulfococcaceae</taxon>
        <taxon>Desulfonema</taxon>
    </lineage>
</organism>
<dbReference type="RefSeq" id="WP_207688745.1">
    <property type="nucleotide sequence ID" value="NZ_CP061799.1"/>
</dbReference>
<dbReference type="SUPFAM" id="SSF55073">
    <property type="entry name" value="Nucleotide cyclase"/>
    <property type="match status" value="1"/>
</dbReference>
<accession>A0A975BCW4</accession>
<keyword evidence="2" id="KW-1185">Reference proteome</keyword>
<evidence type="ECO:0000313" key="2">
    <source>
        <dbReference type="Proteomes" id="UP000663720"/>
    </source>
</evidence>
<name>A0A975BCW4_9BACT</name>
<reference evidence="1" key="1">
    <citation type="journal article" date="2021" name="Microb. Physiol.">
        <title>Proteogenomic Insights into the Physiology of Marine, Sulfate-Reducing, Filamentous Desulfonema limicola and Desulfonema magnum.</title>
        <authorList>
            <person name="Schnaars V."/>
            <person name="Wohlbrand L."/>
            <person name="Scheve S."/>
            <person name="Hinrichs C."/>
            <person name="Reinhardt R."/>
            <person name="Rabus R."/>
        </authorList>
    </citation>
    <scope>NUCLEOTIDE SEQUENCE</scope>
    <source>
        <strain evidence="1">5ac10</strain>
    </source>
</reference>
<dbReference type="EMBL" id="CP061799">
    <property type="protein sequence ID" value="QTA82870.1"/>
    <property type="molecule type" value="Genomic_DNA"/>
</dbReference>
<sequence length="751" mass="87600">MLNYLKNIFAPPSLKDVTLKSSSLDLSLNRLRTGVDNIRYDVFLSEAFCKSVQNIILALIAKHTNTEDILCHDKKLDIAGDKEQFITLCKDIMLRGFNQAKLEKEIQIDILIQTAVIKLLMLEINRIYESVSDQFKIALQKHEVTGSRNEAVELKTKLSETMKERNNVIKKVGNEILKYFVEVQKNDLNERRKINFGEQYVIPESFFFSPMFFCENPSDDSFMIKEYQILLGHRIEDPDKYDMLFSYLKNLLLEILMKDEGIKYNPSNSHISKTVEAWLKNPENIDLLFNCFESQYKLHMQKKNGDKESVKQLKIKAWAQKKRLKFFYKKFKKQGLIKKIVAAYEIQPIIHLYCPPLVPQLIVQFLISGRGRKNTKERLKKLKKFYSKSFDLTPLKKKRIKIIMLMWSNRKGYLIRFMKDAVRYHRDLQDYNKLQETMNAINLVTEEKIIKLSRANNTLYQFLLSHEHVSEEKPIINHVIIKADVRGSTDITHQMLKKGLNPASYFSLNFFDPITEILAEYGAAKVFVEGDAIILSIFEHQQTPEGWYGVARACGLASEILRIVKQCNIRNKKNQLPIIELGLGISYYDNVPAFLFDGQNRIMISSAINKADRLSGCSKLVRKKMQNSRKPFKLYVFQSVSDKQLAETKDDLFLRYNVNGIELNSEGFDKLKKEIDMKQVDIKISAFQKNKIKFYTGKFPKISGKYKRLIIRESLIPRIDTETFKIISFTPRKYYEVCTSSKLYESVKKNI</sequence>
<dbReference type="Proteomes" id="UP000663720">
    <property type="component" value="Chromosome"/>
</dbReference>
<evidence type="ECO:0000313" key="1">
    <source>
        <dbReference type="EMBL" id="QTA82870.1"/>
    </source>
</evidence>
<dbReference type="KEGG" id="dli:dnl_52560"/>
<protein>
    <submittedName>
        <fullName evidence="1">Nucleotide cyclase domain-containing protein</fullName>
    </submittedName>
</protein>
<proteinExistence type="predicted"/>
<dbReference type="AlphaFoldDB" id="A0A975BCW4"/>
<gene>
    <name evidence="1" type="ORF">dnl_52560</name>
</gene>
<dbReference type="InterPro" id="IPR029787">
    <property type="entry name" value="Nucleotide_cyclase"/>
</dbReference>
<dbReference type="Gene3D" id="3.30.70.1230">
    <property type="entry name" value="Nucleotide cyclase"/>
    <property type="match status" value="1"/>
</dbReference>